<comment type="cofactor">
    <cofactor evidence="1">
        <name>Ca(2+)</name>
        <dbReference type="ChEBI" id="CHEBI:29108"/>
    </cofactor>
</comment>
<dbReference type="InterPro" id="IPR029058">
    <property type="entry name" value="AB_hydrolase_fold"/>
</dbReference>
<feature type="transmembrane region" description="Helical" evidence="16">
    <location>
        <begin position="69"/>
        <end position="92"/>
    </location>
</feature>
<keyword evidence="19" id="KW-1185">Reference proteome</keyword>
<evidence type="ECO:0000256" key="4">
    <source>
        <dbReference type="ARBA" id="ARBA00022553"/>
    </source>
</evidence>
<dbReference type="GO" id="GO:0016042">
    <property type="term" value="P:lipid catabolic process"/>
    <property type="evidence" value="ECO:0007669"/>
    <property type="project" value="UniProtKB-KW"/>
</dbReference>
<comment type="subcellular location">
    <subcellularLocation>
        <location evidence="2">Cell membrane</location>
        <topology evidence="2">Multi-pass membrane protein</topology>
    </subcellularLocation>
</comment>
<dbReference type="InterPro" id="IPR002921">
    <property type="entry name" value="Fungal_lipase-type"/>
</dbReference>
<dbReference type="SUPFAM" id="SSF53474">
    <property type="entry name" value="alpha/beta-Hydrolases"/>
    <property type="match status" value="1"/>
</dbReference>
<dbReference type="GO" id="GO:0005886">
    <property type="term" value="C:plasma membrane"/>
    <property type="evidence" value="ECO:0007669"/>
    <property type="project" value="UniProtKB-SubCell"/>
</dbReference>
<keyword evidence="8" id="KW-0106">Calcium</keyword>
<gene>
    <name evidence="18" type="ORF">QBZ16_002179</name>
</gene>
<evidence type="ECO:0000256" key="12">
    <source>
        <dbReference type="ARBA" id="ARBA00023136"/>
    </source>
</evidence>
<name>A0AAD9MI89_PROWI</name>
<keyword evidence="4" id="KW-0597">Phosphoprotein</keyword>
<dbReference type="PANTHER" id="PTHR45792">
    <property type="entry name" value="DIACYLGLYCEROL LIPASE HOMOLOG-RELATED"/>
    <property type="match status" value="1"/>
</dbReference>
<evidence type="ECO:0000256" key="6">
    <source>
        <dbReference type="ARBA" id="ARBA00022723"/>
    </source>
</evidence>
<dbReference type="EMBL" id="JASFZW010000002">
    <property type="protein sequence ID" value="KAK2079784.1"/>
    <property type="molecule type" value="Genomic_DNA"/>
</dbReference>
<dbReference type="Gene3D" id="3.40.50.1820">
    <property type="entry name" value="alpha/beta hydrolase"/>
    <property type="match status" value="1"/>
</dbReference>
<evidence type="ECO:0000256" key="16">
    <source>
        <dbReference type="SAM" id="Phobius"/>
    </source>
</evidence>
<comment type="caution">
    <text evidence="18">The sequence shown here is derived from an EMBL/GenBank/DDBJ whole genome shotgun (WGS) entry which is preliminary data.</text>
</comment>
<sequence>MPALHLFGRRWLVASDDIPAPAFLLVLFRVVRGLLGFFLLSLAMELAVCIVGMRGSLFETSKRAALPKLLYADAAAFVGQIAFNGYCTALLYHEPPRCEVEPGQLWRPKNVLLGLVWSTWAVQAGCIIGLALVYNMFPDYKSVRSWEARWSLWATCCFCCLSSAERKRREALAERLGRIFSLMFGHIDMTASDIVTAFLLAMTVQKIRRRSGGRAAVAGGPPEDSAEEHRGAQAPSPRPSPSCSEPLVGGRRTSSRGGGEFALTPMAQRLAGRSAPADGPQDRLKREAHHRDPEDGSEEAADVESGSGKRHVRHESRSETVDAETLDEAAHFMTYAFAAYGYLLYIWGKPGTGVLDLCCGRNCGLAMDMLRPSRKAKLPDFRVTANLNREATLRAAGLAPADLVFVRYQSEVPNVLPYFIALDHAKQTVVLSIRGSLSFDDVVRDLLIEPADLDQWTEGNREWHQPIPEVEMAGPSTKSSGHAGIVEAARATLLDLQARGWLGASEHLWKVLLAPNAQCKGWKLVVTGHSLGAGCAFLIALYLRNGICPGVRCWAFSPPGGLASAPLGDAARAWCTTIVCGREWIPRLSARSFDRLRDDMVSTALRCRLPKLAFMAGVLRGRAWAEAELVRPEVAGDDCLAVQEEYLSSLARGRDIAGHFYQHSADYTVPGRILYLKSIGSASKRRLREQKQRPSLLLKLLRPGKRTGHEYRAIWISQRELQDEGIILSGRMMADHMPDHLLALLRKMARRLHHSHSTAAVDDRAGESVLPRTGGSSVEHRD</sequence>
<evidence type="ECO:0000313" key="18">
    <source>
        <dbReference type="EMBL" id="KAK2079784.1"/>
    </source>
</evidence>
<accession>A0AAD9MI89</accession>
<keyword evidence="9" id="KW-0442">Lipid degradation</keyword>
<comment type="catalytic activity">
    <reaction evidence="13">
        <text>a 1,2-diacyl-sn-glycerol + H2O = a 2-acylglycerol + a fatty acid + H(+)</text>
        <dbReference type="Rhea" id="RHEA:33275"/>
        <dbReference type="ChEBI" id="CHEBI:15377"/>
        <dbReference type="ChEBI" id="CHEBI:15378"/>
        <dbReference type="ChEBI" id="CHEBI:17389"/>
        <dbReference type="ChEBI" id="CHEBI:17815"/>
        <dbReference type="ChEBI" id="CHEBI:28868"/>
        <dbReference type="EC" id="3.1.1.116"/>
    </reaction>
    <physiologicalReaction direction="left-to-right" evidence="13">
        <dbReference type="Rhea" id="RHEA:33276"/>
    </physiologicalReaction>
</comment>
<keyword evidence="7" id="KW-0378">Hydrolase</keyword>
<dbReference type="Proteomes" id="UP001255856">
    <property type="component" value="Unassembled WGS sequence"/>
</dbReference>
<dbReference type="Pfam" id="PF01764">
    <property type="entry name" value="Lipase_3"/>
    <property type="match status" value="1"/>
</dbReference>
<feature type="region of interest" description="Disordered" evidence="15">
    <location>
        <begin position="211"/>
        <end position="321"/>
    </location>
</feature>
<evidence type="ECO:0000256" key="14">
    <source>
        <dbReference type="ARBA" id="ARBA00026104"/>
    </source>
</evidence>
<dbReference type="EC" id="3.1.1.116" evidence="14"/>
<evidence type="ECO:0000313" key="19">
    <source>
        <dbReference type="Proteomes" id="UP001255856"/>
    </source>
</evidence>
<evidence type="ECO:0000259" key="17">
    <source>
        <dbReference type="Pfam" id="PF01764"/>
    </source>
</evidence>
<keyword evidence="3" id="KW-1003">Cell membrane</keyword>
<dbReference type="AlphaFoldDB" id="A0AAD9MI89"/>
<feature type="region of interest" description="Disordered" evidence="15">
    <location>
        <begin position="756"/>
        <end position="782"/>
    </location>
</feature>
<evidence type="ECO:0000256" key="8">
    <source>
        <dbReference type="ARBA" id="ARBA00022837"/>
    </source>
</evidence>
<evidence type="ECO:0000256" key="2">
    <source>
        <dbReference type="ARBA" id="ARBA00004651"/>
    </source>
</evidence>
<evidence type="ECO:0000256" key="9">
    <source>
        <dbReference type="ARBA" id="ARBA00022963"/>
    </source>
</evidence>
<dbReference type="InterPro" id="IPR052214">
    <property type="entry name" value="DAG_Lipase-Related"/>
</dbReference>
<keyword evidence="10 16" id="KW-1133">Transmembrane helix</keyword>
<evidence type="ECO:0000256" key="7">
    <source>
        <dbReference type="ARBA" id="ARBA00022801"/>
    </source>
</evidence>
<feature type="transmembrane region" description="Helical" evidence="16">
    <location>
        <begin position="34"/>
        <end position="57"/>
    </location>
</feature>
<evidence type="ECO:0000256" key="15">
    <source>
        <dbReference type="SAM" id="MobiDB-lite"/>
    </source>
</evidence>
<dbReference type="PANTHER" id="PTHR45792:SF8">
    <property type="entry name" value="DIACYLGLYCEROL LIPASE-ALPHA"/>
    <property type="match status" value="1"/>
</dbReference>
<proteinExistence type="predicted"/>
<evidence type="ECO:0000256" key="1">
    <source>
        <dbReference type="ARBA" id="ARBA00001913"/>
    </source>
</evidence>
<keyword evidence="6" id="KW-0479">Metal-binding</keyword>
<keyword evidence="5 16" id="KW-0812">Transmembrane</keyword>
<dbReference type="GO" id="GO:0016298">
    <property type="term" value="F:lipase activity"/>
    <property type="evidence" value="ECO:0007669"/>
    <property type="project" value="TreeGrafter"/>
</dbReference>
<organism evidence="18 19">
    <name type="scientific">Prototheca wickerhamii</name>
    <dbReference type="NCBI Taxonomy" id="3111"/>
    <lineage>
        <taxon>Eukaryota</taxon>
        <taxon>Viridiplantae</taxon>
        <taxon>Chlorophyta</taxon>
        <taxon>core chlorophytes</taxon>
        <taxon>Trebouxiophyceae</taxon>
        <taxon>Chlorellales</taxon>
        <taxon>Chlorellaceae</taxon>
        <taxon>Prototheca</taxon>
    </lineage>
</organism>
<dbReference type="GO" id="GO:0046872">
    <property type="term" value="F:metal ion binding"/>
    <property type="evidence" value="ECO:0007669"/>
    <property type="project" value="UniProtKB-KW"/>
</dbReference>
<keyword evidence="11" id="KW-0443">Lipid metabolism</keyword>
<protein>
    <recommendedName>
        <fullName evidence="14">sn-1-specific diacylglycerol lipase</fullName>
        <ecNumber evidence="14">3.1.1.116</ecNumber>
    </recommendedName>
</protein>
<feature type="compositionally biased region" description="Low complexity" evidence="15">
    <location>
        <begin position="241"/>
        <end position="252"/>
    </location>
</feature>
<keyword evidence="12 16" id="KW-0472">Membrane</keyword>
<feature type="compositionally biased region" description="Basic and acidic residues" evidence="15">
    <location>
        <begin position="280"/>
        <end position="294"/>
    </location>
</feature>
<feature type="domain" description="Fungal lipase-type" evidence="17">
    <location>
        <begin position="430"/>
        <end position="559"/>
    </location>
</feature>
<dbReference type="CDD" id="cd00519">
    <property type="entry name" value="Lipase_3"/>
    <property type="match status" value="1"/>
</dbReference>
<evidence type="ECO:0000256" key="13">
    <source>
        <dbReference type="ARBA" id="ARBA00024531"/>
    </source>
</evidence>
<evidence type="ECO:0000256" key="10">
    <source>
        <dbReference type="ARBA" id="ARBA00022989"/>
    </source>
</evidence>
<evidence type="ECO:0000256" key="5">
    <source>
        <dbReference type="ARBA" id="ARBA00022692"/>
    </source>
</evidence>
<evidence type="ECO:0000256" key="3">
    <source>
        <dbReference type="ARBA" id="ARBA00022475"/>
    </source>
</evidence>
<reference evidence="18" key="1">
    <citation type="submission" date="2021-01" db="EMBL/GenBank/DDBJ databases">
        <authorList>
            <person name="Eckstrom K.M.E."/>
        </authorList>
    </citation>
    <scope>NUCLEOTIDE SEQUENCE</scope>
    <source>
        <strain evidence="18">UVCC 0001</strain>
    </source>
</reference>
<feature type="transmembrane region" description="Helical" evidence="16">
    <location>
        <begin position="112"/>
        <end position="134"/>
    </location>
</feature>
<evidence type="ECO:0000256" key="11">
    <source>
        <dbReference type="ARBA" id="ARBA00023098"/>
    </source>
</evidence>